<keyword evidence="5" id="KW-1185">Reference proteome</keyword>
<dbReference type="SUPFAM" id="SSF49899">
    <property type="entry name" value="Concanavalin A-like lectins/glucanases"/>
    <property type="match status" value="1"/>
</dbReference>
<dbReference type="Pfam" id="PF13385">
    <property type="entry name" value="Laminin_G_3"/>
    <property type="match status" value="1"/>
</dbReference>
<keyword evidence="2" id="KW-1133">Transmembrane helix</keyword>
<keyword evidence="2" id="KW-0472">Membrane</keyword>
<evidence type="ECO:0000313" key="5">
    <source>
        <dbReference type="Proteomes" id="UP001347796"/>
    </source>
</evidence>
<gene>
    <name evidence="4" type="ORF">SNE40_015848</name>
</gene>
<protein>
    <recommendedName>
        <fullName evidence="6">Laminin G domain-containing protein</fullName>
    </recommendedName>
</protein>
<evidence type="ECO:0008006" key="6">
    <source>
        <dbReference type="Google" id="ProtNLM"/>
    </source>
</evidence>
<dbReference type="Proteomes" id="UP001347796">
    <property type="component" value="Unassembled WGS sequence"/>
</dbReference>
<name>A0AAN8JIV8_PATCE</name>
<dbReference type="EMBL" id="JAZGQO010000010">
    <property type="protein sequence ID" value="KAK6177820.1"/>
    <property type="molecule type" value="Genomic_DNA"/>
</dbReference>
<dbReference type="Gene3D" id="2.60.120.200">
    <property type="match status" value="1"/>
</dbReference>
<sequence>MTGCSWTLWIVFSYIFSLLPYHIWASFPAPIKTWPLNQNSREHQTGCYESITGNHHPFLTYRPMLFDTCYDTMAVVSMTDPLSSFTITLEVYPETESGVIMHYRGNNIPGIIVQLLKGILYVTVKQVIMAGGYIPANTWTSLAISYDSPSGTFYLYVNGYQIDSSPGHQLLIGLGILQLGNDVYEAGMGHFKGMMMCLSLYDVSVQSFDRYNLMHKGALTACSQDIFTTMSRMLNYPEISTNIITLLVWQPSSKNIMDSIRTRDLASTSDTIWLTTTGRPRQPPSSSSNTMIYMLIGVLTAAVVVLGLVISHLIRVCRRKKKTKKDKAGTSTELRHRSDNTENERMENIYVMS</sequence>
<feature type="region of interest" description="Disordered" evidence="1">
    <location>
        <begin position="321"/>
        <end position="353"/>
    </location>
</feature>
<dbReference type="InterPro" id="IPR013320">
    <property type="entry name" value="ConA-like_dom_sf"/>
</dbReference>
<feature type="transmembrane region" description="Helical" evidence="2">
    <location>
        <begin position="291"/>
        <end position="314"/>
    </location>
</feature>
<organism evidence="4 5">
    <name type="scientific">Patella caerulea</name>
    <name type="common">Rayed Mediterranean limpet</name>
    <dbReference type="NCBI Taxonomy" id="87958"/>
    <lineage>
        <taxon>Eukaryota</taxon>
        <taxon>Metazoa</taxon>
        <taxon>Spiralia</taxon>
        <taxon>Lophotrochozoa</taxon>
        <taxon>Mollusca</taxon>
        <taxon>Gastropoda</taxon>
        <taxon>Patellogastropoda</taxon>
        <taxon>Patelloidea</taxon>
        <taxon>Patellidae</taxon>
        <taxon>Patella</taxon>
    </lineage>
</organism>
<proteinExistence type="predicted"/>
<feature type="chain" id="PRO_5042947186" description="Laminin G domain-containing protein" evidence="3">
    <location>
        <begin position="26"/>
        <end position="353"/>
    </location>
</feature>
<feature type="compositionally biased region" description="Basic and acidic residues" evidence="1">
    <location>
        <begin position="333"/>
        <end position="347"/>
    </location>
</feature>
<evidence type="ECO:0000256" key="3">
    <source>
        <dbReference type="SAM" id="SignalP"/>
    </source>
</evidence>
<evidence type="ECO:0000256" key="2">
    <source>
        <dbReference type="SAM" id="Phobius"/>
    </source>
</evidence>
<evidence type="ECO:0000313" key="4">
    <source>
        <dbReference type="EMBL" id="KAK6177820.1"/>
    </source>
</evidence>
<dbReference type="AlphaFoldDB" id="A0AAN8JIV8"/>
<comment type="caution">
    <text evidence="4">The sequence shown here is derived from an EMBL/GenBank/DDBJ whole genome shotgun (WGS) entry which is preliminary data.</text>
</comment>
<evidence type="ECO:0000256" key="1">
    <source>
        <dbReference type="SAM" id="MobiDB-lite"/>
    </source>
</evidence>
<feature type="signal peptide" evidence="3">
    <location>
        <begin position="1"/>
        <end position="25"/>
    </location>
</feature>
<keyword evidence="3" id="KW-0732">Signal</keyword>
<keyword evidence="2" id="KW-0812">Transmembrane</keyword>
<reference evidence="4 5" key="1">
    <citation type="submission" date="2024-01" db="EMBL/GenBank/DDBJ databases">
        <title>The genome of the rayed Mediterranean limpet Patella caerulea (Linnaeus, 1758).</title>
        <authorList>
            <person name="Anh-Thu Weber A."/>
            <person name="Halstead-Nussloch G."/>
        </authorList>
    </citation>
    <scope>NUCLEOTIDE SEQUENCE [LARGE SCALE GENOMIC DNA]</scope>
    <source>
        <strain evidence="4">AATW-2023a</strain>
        <tissue evidence="4">Whole specimen</tissue>
    </source>
</reference>
<accession>A0AAN8JIV8</accession>